<dbReference type="RefSeq" id="WP_018303766.1">
    <property type="nucleotide sequence ID" value="NZ_KB902302.1"/>
</dbReference>
<accession>A0A0D0PHW8</accession>
<sequence length="79" mass="8921">MQLFTFALRGLLSSLKPGSYHPRYIASLLGLSPDDWKRMSKLYLYPEGSLGRTILQEIGVSVETKVNPEGLRISRLAKR</sequence>
<evidence type="ECO:0000313" key="2">
    <source>
        <dbReference type="Proteomes" id="UP000035100"/>
    </source>
</evidence>
<reference evidence="1 2" key="1">
    <citation type="submission" date="2013-01" db="EMBL/GenBank/DDBJ databases">
        <authorList>
            <person name="Fiebig A."/>
            <person name="Goeker M."/>
            <person name="Klenk H.-P.P."/>
        </authorList>
    </citation>
    <scope>NUCLEOTIDE SEQUENCE [LARGE SCALE GENOMIC DNA]</scope>
    <source>
        <strain evidence="1 2">DSM 24838</strain>
    </source>
</reference>
<gene>
    <name evidence="1" type="ORF">Wenmar_00358</name>
</gene>
<organism evidence="1 2">
    <name type="scientific">Wenxinia marina DSM 24838</name>
    <dbReference type="NCBI Taxonomy" id="1123501"/>
    <lineage>
        <taxon>Bacteria</taxon>
        <taxon>Pseudomonadati</taxon>
        <taxon>Pseudomonadota</taxon>
        <taxon>Alphaproteobacteria</taxon>
        <taxon>Rhodobacterales</taxon>
        <taxon>Roseobacteraceae</taxon>
        <taxon>Wenxinia</taxon>
    </lineage>
</organism>
<dbReference type="AlphaFoldDB" id="A0A0D0PHW8"/>
<keyword evidence="2" id="KW-1185">Reference proteome</keyword>
<dbReference type="EMBL" id="AONG01000003">
    <property type="protein sequence ID" value="KIQ70981.1"/>
    <property type="molecule type" value="Genomic_DNA"/>
</dbReference>
<protein>
    <submittedName>
        <fullName evidence="1">Uncharacterized protein</fullName>
    </submittedName>
</protein>
<proteinExistence type="predicted"/>
<dbReference type="Proteomes" id="UP000035100">
    <property type="component" value="Unassembled WGS sequence"/>
</dbReference>
<comment type="caution">
    <text evidence="1">The sequence shown here is derived from an EMBL/GenBank/DDBJ whole genome shotgun (WGS) entry which is preliminary data.</text>
</comment>
<name>A0A0D0PHW8_9RHOB</name>
<evidence type="ECO:0000313" key="1">
    <source>
        <dbReference type="EMBL" id="KIQ70981.1"/>
    </source>
</evidence>